<dbReference type="InParanoid" id="A0A251UF53"/>
<name>A0A251UF53_HELAN</name>
<dbReference type="EMBL" id="CM007895">
    <property type="protein sequence ID" value="OTG21975.1"/>
    <property type="molecule type" value="Genomic_DNA"/>
</dbReference>
<dbReference type="AlphaFoldDB" id="A0A251UF53"/>
<dbReference type="EMBL" id="MNCJ02000321">
    <property type="protein sequence ID" value="KAF5800871.1"/>
    <property type="molecule type" value="Genomic_DNA"/>
</dbReference>
<accession>A0A251UF53</accession>
<keyword evidence="4" id="KW-1185">Reference proteome</keyword>
<gene>
    <name evidence="3" type="ORF">HannXRQ_Chr06g0166451</name>
    <name evidence="1" type="ORF">HanXRQr2_Chr06g0241621</name>
    <name evidence="2" type="ORF">HanXRQr2_Chr06g0241641</name>
</gene>
<sequence>MTHLKREMWLYVVKSLERSELYFMMLESGFDDVGLAIPVQVNLATIIWFLSITTHNKNYTSNPTRLTRFNPNPFDLAQPTQFDPLEIDLFPIRSCLCCQNELL</sequence>
<reference evidence="3" key="2">
    <citation type="submission" date="2017-02" db="EMBL/GenBank/DDBJ databases">
        <title>Sunflower complete genome.</title>
        <authorList>
            <person name="Langlade N."/>
            <person name="Munos S."/>
        </authorList>
    </citation>
    <scope>NUCLEOTIDE SEQUENCE [LARGE SCALE GENOMIC DNA]</scope>
    <source>
        <tissue evidence="3">Leaves</tissue>
    </source>
</reference>
<organism evidence="3 4">
    <name type="scientific">Helianthus annuus</name>
    <name type="common">Common sunflower</name>
    <dbReference type="NCBI Taxonomy" id="4232"/>
    <lineage>
        <taxon>Eukaryota</taxon>
        <taxon>Viridiplantae</taxon>
        <taxon>Streptophyta</taxon>
        <taxon>Embryophyta</taxon>
        <taxon>Tracheophyta</taxon>
        <taxon>Spermatophyta</taxon>
        <taxon>Magnoliopsida</taxon>
        <taxon>eudicotyledons</taxon>
        <taxon>Gunneridae</taxon>
        <taxon>Pentapetalae</taxon>
        <taxon>asterids</taxon>
        <taxon>campanulids</taxon>
        <taxon>Asterales</taxon>
        <taxon>Asteraceae</taxon>
        <taxon>Asteroideae</taxon>
        <taxon>Heliantheae alliance</taxon>
        <taxon>Heliantheae</taxon>
        <taxon>Helianthus</taxon>
    </lineage>
</organism>
<dbReference type="Gramene" id="mRNA:HanXRQr2_Chr06g0241621">
    <property type="protein sequence ID" value="mRNA:HanXRQr2_Chr06g0241621"/>
    <property type="gene ID" value="HanXRQr2_Chr06g0241621"/>
</dbReference>
<evidence type="ECO:0000313" key="3">
    <source>
        <dbReference type="EMBL" id="OTG21975.1"/>
    </source>
</evidence>
<reference evidence="1 4" key="1">
    <citation type="journal article" date="2017" name="Nature">
        <title>The sunflower genome provides insights into oil metabolism, flowering and Asterid evolution.</title>
        <authorList>
            <person name="Badouin H."/>
            <person name="Gouzy J."/>
            <person name="Grassa C.J."/>
            <person name="Murat F."/>
            <person name="Staton S.E."/>
            <person name="Cottret L."/>
            <person name="Lelandais-Briere C."/>
            <person name="Owens G.L."/>
            <person name="Carrere S."/>
            <person name="Mayjonade B."/>
            <person name="Legrand L."/>
            <person name="Gill N."/>
            <person name="Kane N.C."/>
            <person name="Bowers J.E."/>
            <person name="Hubner S."/>
            <person name="Bellec A."/>
            <person name="Berard A."/>
            <person name="Berges H."/>
            <person name="Blanchet N."/>
            <person name="Boniface M.C."/>
            <person name="Brunel D."/>
            <person name="Catrice O."/>
            <person name="Chaidir N."/>
            <person name="Claudel C."/>
            <person name="Donnadieu C."/>
            <person name="Faraut T."/>
            <person name="Fievet G."/>
            <person name="Helmstetter N."/>
            <person name="King M."/>
            <person name="Knapp S.J."/>
            <person name="Lai Z."/>
            <person name="Le Paslier M.C."/>
            <person name="Lippi Y."/>
            <person name="Lorenzon L."/>
            <person name="Mandel J.R."/>
            <person name="Marage G."/>
            <person name="Marchand G."/>
            <person name="Marquand E."/>
            <person name="Bret-Mestries E."/>
            <person name="Morien E."/>
            <person name="Nambeesan S."/>
            <person name="Nguyen T."/>
            <person name="Pegot-Espagnet P."/>
            <person name="Pouilly N."/>
            <person name="Raftis F."/>
            <person name="Sallet E."/>
            <person name="Schiex T."/>
            <person name="Thomas J."/>
            <person name="Vandecasteele C."/>
            <person name="Vares D."/>
            <person name="Vear F."/>
            <person name="Vautrin S."/>
            <person name="Crespi M."/>
            <person name="Mangin B."/>
            <person name="Burke J.M."/>
            <person name="Salse J."/>
            <person name="Munos S."/>
            <person name="Vincourt P."/>
            <person name="Rieseberg L.H."/>
            <person name="Langlade N.B."/>
        </authorList>
    </citation>
    <scope>NUCLEOTIDE SEQUENCE [LARGE SCALE GENOMIC DNA]</scope>
    <source>
        <strain evidence="4">cv. SF193</strain>
        <tissue evidence="1">Leaves</tissue>
    </source>
</reference>
<reference evidence="1" key="3">
    <citation type="submission" date="2020-06" db="EMBL/GenBank/DDBJ databases">
        <title>Helianthus annuus Genome sequencing and assembly Release 2.</title>
        <authorList>
            <person name="Gouzy J."/>
            <person name="Langlade N."/>
            <person name="Munos S."/>
        </authorList>
    </citation>
    <scope>NUCLEOTIDE SEQUENCE</scope>
    <source>
        <tissue evidence="1">Leaves</tissue>
    </source>
</reference>
<evidence type="ECO:0000313" key="4">
    <source>
        <dbReference type="Proteomes" id="UP000215914"/>
    </source>
</evidence>
<proteinExistence type="predicted"/>
<dbReference type="Gramene" id="mRNA:HanXRQr2_Chr06g0241641">
    <property type="protein sequence ID" value="mRNA:HanXRQr2_Chr06g0241641"/>
    <property type="gene ID" value="HanXRQr2_Chr06g0241641"/>
</dbReference>
<dbReference type="EMBL" id="MNCJ02000321">
    <property type="protein sequence ID" value="KAF5800873.1"/>
    <property type="molecule type" value="Genomic_DNA"/>
</dbReference>
<protein>
    <submittedName>
        <fullName evidence="3">Uncharacterized protein</fullName>
    </submittedName>
</protein>
<evidence type="ECO:0000313" key="2">
    <source>
        <dbReference type="EMBL" id="KAF5800873.1"/>
    </source>
</evidence>
<evidence type="ECO:0000313" key="1">
    <source>
        <dbReference type="EMBL" id="KAF5800871.1"/>
    </source>
</evidence>
<dbReference type="Proteomes" id="UP000215914">
    <property type="component" value="Chromosome 6"/>
</dbReference>